<feature type="domain" description="Cytidyltransferase-like" evidence="3">
    <location>
        <begin position="6"/>
        <end position="129"/>
    </location>
</feature>
<dbReference type="PANTHER" id="PTHR43793:SF1">
    <property type="entry name" value="FAD SYNTHASE"/>
    <property type="match status" value="1"/>
</dbReference>
<accession>A0A1F6N311</accession>
<dbReference type="GO" id="GO:0016779">
    <property type="term" value="F:nucleotidyltransferase activity"/>
    <property type="evidence" value="ECO:0007669"/>
    <property type="project" value="UniProtKB-KW"/>
</dbReference>
<reference evidence="4 5" key="1">
    <citation type="journal article" date="2016" name="Nat. Commun.">
        <title>Thousands of microbial genomes shed light on interconnected biogeochemical processes in an aquifer system.</title>
        <authorList>
            <person name="Anantharaman K."/>
            <person name="Brown C.T."/>
            <person name="Hug L.A."/>
            <person name="Sharon I."/>
            <person name="Castelle C.J."/>
            <person name="Probst A.J."/>
            <person name="Thomas B.C."/>
            <person name="Singh A."/>
            <person name="Wilkins M.J."/>
            <person name="Karaoz U."/>
            <person name="Brodie E.L."/>
            <person name="Williams K.H."/>
            <person name="Hubbard S.S."/>
            <person name="Banfield J.F."/>
        </authorList>
    </citation>
    <scope>NUCLEOTIDE SEQUENCE [LARGE SCALE GENOMIC DNA]</scope>
</reference>
<evidence type="ECO:0000313" key="5">
    <source>
        <dbReference type="Proteomes" id="UP000177040"/>
    </source>
</evidence>
<dbReference type="PANTHER" id="PTHR43793">
    <property type="entry name" value="FAD SYNTHASE"/>
    <property type="match status" value="1"/>
</dbReference>
<name>A0A1F6N311_9BACT</name>
<dbReference type="Gene3D" id="3.40.50.620">
    <property type="entry name" value="HUPs"/>
    <property type="match status" value="1"/>
</dbReference>
<dbReference type="NCBIfam" id="TIGR00125">
    <property type="entry name" value="cyt_tran_rel"/>
    <property type="match status" value="1"/>
</dbReference>
<dbReference type="Proteomes" id="UP000177040">
    <property type="component" value="Unassembled WGS sequence"/>
</dbReference>
<keyword evidence="2" id="KW-0548">Nucleotidyltransferase</keyword>
<evidence type="ECO:0000259" key="3">
    <source>
        <dbReference type="Pfam" id="PF01467"/>
    </source>
</evidence>
<sequence length="139" mass="16206">MKTVMVFGTFDILHVGHLDFFKQARKLGDYLLVVVARDVNVKKIKQNEAINNEKERLELLQHIDLIDKAIWGDTRDVYKVIRTYKPDVIALGYDQKEFTDTLKDKMKEFKLSTNVVRLKPYHAENKKSGKIKSILLKSL</sequence>
<organism evidence="4 5">
    <name type="scientific">Candidatus Magasanikbacteria bacterium RIFCSPLOWO2_01_FULL_40_15</name>
    <dbReference type="NCBI Taxonomy" id="1798686"/>
    <lineage>
        <taxon>Bacteria</taxon>
        <taxon>Candidatus Magasanikiibacteriota</taxon>
    </lineage>
</organism>
<protein>
    <recommendedName>
        <fullName evidence="3">Cytidyltransferase-like domain-containing protein</fullName>
    </recommendedName>
</protein>
<dbReference type="Pfam" id="PF01467">
    <property type="entry name" value="CTP_transf_like"/>
    <property type="match status" value="1"/>
</dbReference>
<gene>
    <name evidence="4" type="ORF">A2983_02310</name>
</gene>
<dbReference type="AlphaFoldDB" id="A0A1F6N311"/>
<dbReference type="InterPro" id="IPR004821">
    <property type="entry name" value="Cyt_trans-like"/>
</dbReference>
<dbReference type="EMBL" id="MFQH01000015">
    <property type="protein sequence ID" value="OGH78262.1"/>
    <property type="molecule type" value="Genomic_DNA"/>
</dbReference>
<dbReference type="InterPro" id="IPR014729">
    <property type="entry name" value="Rossmann-like_a/b/a_fold"/>
</dbReference>
<proteinExistence type="predicted"/>
<dbReference type="SUPFAM" id="SSF52374">
    <property type="entry name" value="Nucleotidylyl transferase"/>
    <property type="match status" value="1"/>
</dbReference>
<comment type="caution">
    <text evidence="4">The sequence shown here is derived from an EMBL/GenBank/DDBJ whole genome shotgun (WGS) entry which is preliminary data.</text>
</comment>
<evidence type="ECO:0000313" key="4">
    <source>
        <dbReference type="EMBL" id="OGH78262.1"/>
    </source>
</evidence>
<evidence type="ECO:0000256" key="1">
    <source>
        <dbReference type="ARBA" id="ARBA00022679"/>
    </source>
</evidence>
<keyword evidence="1" id="KW-0808">Transferase</keyword>
<evidence type="ECO:0000256" key="2">
    <source>
        <dbReference type="ARBA" id="ARBA00022695"/>
    </source>
</evidence>
<dbReference type="InterPro" id="IPR050385">
    <property type="entry name" value="Archaeal_FAD_synthase"/>
</dbReference>